<sequence length="208" mass="22246">MARKENQFQPLGVCERLFNFIINTIAAQGHKRITLGPPQAYNLVEIPITGSSGAYSAGEHMGTATKPTEGGGAIIARDGFQTQLQKDVPTGTSSLRKVPLEGQDSKQRVKGPSKDRARGITDPQANGSAGVGTDSEARGSKETLISKGKEEKTAKEKLTKDTEPNKGEKGKAPRSLVPLIRMASNIDEKSDAFIRSRKEALSRSGSDL</sequence>
<evidence type="ECO:0000256" key="1">
    <source>
        <dbReference type="SAM" id="MobiDB-lite"/>
    </source>
</evidence>
<feature type="compositionally biased region" description="Basic and acidic residues" evidence="1">
    <location>
        <begin position="147"/>
        <end position="171"/>
    </location>
</feature>
<comment type="caution">
    <text evidence="2">The sequence shown here is derived from an EMBL/GenBank/DDBJ whole genome shotgun (WGS) entry which is preliminary data.</text>
</comment>
<protein>
    <submittedName>
        <fullName evidence="2">Uncharacterized protein</fullName>
    </submittedName>
</protein>
<accession>A0A9Q0QRI0</accession>
<reference evidence="2" key="1">
    <citation type="journal article" date="2023" name="Plant J.">
        <title>The genome of the king protea, Protea cynaroides.</title>
        <authorList>
            <person name="Chang J."/>
            <person name="Duong T.A."/>
            <person name="Schoeman C."/>
            <person name="Ma X."/>
            <person name="Roodt D."/>
            <person name="Barker N."/>
            <person name="Li Z."/>
            <person name="Van de Peer Y."/>
            <person name="Mizrachi E."/>
        </authorList>
    </citation>
    <scope>NUCLEOTIDE SEQUENCE</scope>
    <source>
        <tissue evidence="2">Young leaves</tissue>
    </source>
</reference>
<dbReference type="OrthoDB" id="1906709at2759"/>
<organism evidence="2 3">
    <name type="scientific">Protea cynaroides</name>
    <dbReference type="NCBI Taxonomy" id="273540"/>
    <lineage>
        <taxon>Eukaryota</taxon>
        <taxon>Viridiplantae</taxon>
        <taxon>Streptophyta</taxon>
        <taxon>Embryophyta</taxon>
        <taxon>Tracheophyta</taxon>
        <taxon>Spermatophyta</taxon>
        <taxon>Magnoliopsida</taxon>
        <taxon>Proteales</taxon>
        <taxon>Proteaceae</taxon>
        <taxon>Protea</taxon>
    </lineage>
</organism>
<feature type="compositionally biased region" description="Basic and acidic residues" evidence="1">
    <location>
        <begin position="103"/>
        <end position="119"/>
    </location>
</feature>
<dbReference type="Proteomes" id="UP001141806">
    <property type="component" value="Unassembled WGS sequence"/>
</dbReference>
<feature type="region of interest" description="Disordered" evidence="1">
    <location>
        <begin position="87"/>
        <end position="208"/>
    </location>
</feature>
<gene>
    <name evidence="2" type="ORF">NE237_015938</name>
</gene>
<evidence type="ECO:0000313" key="3">
    <source>
        <dbReference type="Proteomes" id="UP001141806"/>
    </source>
</evidence>
<name>A0A9Q0QRI0_9MAGN</name>
<proteinExistence type="predicted"/>
<dbReference type="EMBL" id="JAMYWD010000006">
    <property type="protein sequence ID" value="KAJ4969237.1"/>
    <property type="molecule type" value="Genomic_DNA"/>
</dbReference>
<feature type="compositionally biased region" description="Basic and acidic residues" evidence="1">
    <location>
        <begin position="186"/>
        <end position="201"/>
    </location>
</feature>
<keyword evidence="3" id="KW-1185">Reference proteome</keyword>
<dbReference type="AlphaFoldDB" id="A0A9Q0QRI0"/>
<evidence type="ECO:0000313" key="2">
    <source>
        <dbReference type="EMBL" id="KAJ4969237.1"/>
    </source>
</evidence>